<proteinExistence type="predicted"/>
<evidence type="ECO:0000259" key="1">
    <source>
        <dbReference type="PROSITE" id="PS50011"/>
    </source>
</evidence>
<name>A0ABR2J0I5_9EUKA</name>
<keyword evidence="3" id="KW-1185">Reference proteome</keyword>
<evidence type="ECO:0000313" key="3">
    <source>
        <dbReference type="Proteomes" id="UP001470230"/>
    </source>
</evidence>
<dbReference type="InterPro" id="IPR000719">
    <property type="entry name" value="Prot_kinase_dom"/>
</dbReference>
<dbReference type="Proteomes" id="UP001470230">
    <property type="component" value="Unassembled WGS sequence"/>
</dbReference>
<dbReference type="InterPro" id="IPR050167">
    <property type="entry name" value="Ser_Thr_protein_kinase"/>
</dbReference>
<organism evidence="2 3">
    <name type="scientific">Tritrichomonas musculus</name>
    <dbReference type="NCBI Taxonomy" id="1915356"/>
    <lineage>
        <taxon>Eukaryota</taxon>
        <taxon>Metamonada</taxon>
        <taxon>Parabasalia</taxon>
        <taxon>Tritrichomonadida</taxon>
        <taxon>Tritrichomonadidae</taxon>
        <taxon>Tritrichomonas</taxon>
    </lineage>
</organism>
<dbReference type="EMBL" id="JAPFFF010000014">
    <property type="protein sequence ID" value="KAK8871019.1"/>
    <property type="molecule type" value="Genomic_DNA"/>
</dbReference>
<feature type="domain" description="Protein kinase" evidence="1">
    <location>
        <begin position="1"/>
        <end position="186"/>
    </location>
</feature>
<dbReference type="Gene3D" id="1.10.510.10">
    <property type="entry name" value="Transferase(Phosphotransferase) domain 1"/>
    <property type="match status" value="1"/>
</dbReference>
<dbReference type="InterPro" id="IPR011009">
    <property type="entry name" value="Kinase-like_dom_sf"/>
</dbReference>
<protein>
    <recommendedName>
        <fullName evidence="1">Protein kinase domain-containing protein</fullName>
    </recommendedName>
</protein>
<dbReference type="SUPFAM" id="SSF56112">
    <property type="entry name" value="Protein kinase-like (PK-like)"/>
    <property type="match status" value="1"/>
</dbReference>
<dbReference type="Pfam" id="PF00069">
    <property type="entry name" value="Pkinase"/>
    <property type="match status" value="1"/>
</dbReference>
<comment type="caution">
    <text evidence="2">The sequence shown here is derived from an EMBL/GenBank/DDBJ whole genome shotgun (WGS) entry which is preliminary data.</text>
</comment>
<reference evidence="2 3" key="1">
    <citation type="submission" date="2024-04" db="EMBL/GenBank/DDBJ databases">
        <title>Tritrichomonas musculus Genome.</title>
        <authorList>
            <person name="Alves-Ferreira E."/>
            <person name="Grigg M."/>
            <person name="Lorenzi H."/>
            <person name="Galac M."/>
        </authorList>
    </citation>
    <scope>NUCLEOTIDE SEQUENCE [LARGE SCALE GENOMIC DNA]</scope>
    <source>
        <strain evidence="2 3">EAF2021</strain>
    </source>
</reference>
<dbReference type="PANTHER" id="PTHR23257">
    <property type="entry name" value="SERINE-THREONINE PROTEIN KINASE"/>
    <property type="match status" value="1"/>
</dbReference>
<accession>A0ABR2J0I5</accession>
<dbReference type="PROSITE" id="PS50011">
    <property type="entry name" value="PROTEIN_KINASE_DOM"/>
    <property type="match status" value="1"/>
</dbReference>
<feature type="non-terminal residue" evidence="2">
    <location>
        <position position="1"/>
    </location>
</feature>
<sequence>LLALNNDYLESKGSNRKIINPITRSKIIYGIASIMNCMHKHRIMHRNLDIDNVLIDENFEPKLCGFKFAKEFENRLNMTMAIGSPLYMAPETFLDVDEEYTFSVDVFAYGMILYRMFTTKLEFANVKVLRSVQHFMMKIGRGIRPIKPENMPDSHWELINRCWDQDESKRPTFSEIVEELKSDKYAIEEFGMKTNVDELHEYQRKVDLNEYECERTQQNSDEKQIQIEELESIILPPNYDISFEKCVFDEEDEKFHQVLSRIGEGATSIAYKIFDQRTGQVMCKKVLKMVNNDRIQLKNLKFFRISTIRAFAERLASTHPNLLRTRMSTRMKLRMLQQLLCFSSSKITA</sequence>
<evidence type="ECO:0000313" key="2">
    <source>
        <dbReference type="EMBL" id="KAK8871019.1"/>
    </source>
</evidence>
<gene>
    <name evidence="2" type="ORF">M9Y10_008932</name>
</gene>